<evidence type="ECO:0000313" key="2">
    <source>
        <dbReference type="EMBL" id="CAA9266433.1"/>
    </source>
</evidence>
<feature type="compositionally biased region" description="Basic residues" evidence="1">
    <location>
        <begin position="69"/>
        <end position="84"/>
    </location>
</feature>
<dbReference type="EMBL" id="CADCTG010000217">
    <property type="protein sequence ID" value="CAA9266433.1"/>
    <property type="molecule type" value="Genomic_DNA"/>
</dbReference>
<gene>
    <name evidence="2" type="ORF">AVDCRST_MAG08-2918</name>
</gene>
<name>A0A6J4J2X0_9PROT</name>
<dbReference type="AlphaFoldDB" id="A0A6J4J2X0"/>
<evidence type="ECO:0000256" key="1">
    <source>
        <dbReference type="SAM" id="MobiDB-lite"/>
    </source>
</evidence>
<feature type="compositionally biased region" description="Basic residues" evidence="1">
    <location>
        <begin position="95"/>
        <end position="114"/>
    </location>
</feature>
<sequence>ADRPAQDQPALARGVPLVLGLPRRDGPQGPGRLRRLPGGRLRAANEQPAAHGRQGSGAARPRHLLAELRRRRTRLGQHLRRRPPLRAGSAEPLHAARRRRRHAPRRGLHRPRRGGARDLRAPLYGHRPAFRAGGL</sequence>
<feature type="region of interest" description="Disordered" evidence="1">
    <location>
        <begin position="1"/>
        <end position="135"/>
    </location>
</feature>
<feature type="non-terminal residue" evidence="2">
    <location>
        <position position="1"/>
    </location>
</feature>
<accession>A0A6J4J2X0</accession>
<proteinExistence type="predicted"/>
<protein>
    <submittedName>
        <fullName evidence="2">Uncharacterized protein</fullName>
    </submittedName>
</protein>
<feature type="non-terminal residue" evidence="2">
    <location>
        <position position="135"/>
    </location>
</feature>
<organism evidence="2">
    <name type="scientific">uncultured Acetobacteraceae bacterium</name>
    <dbReference type="NCBI Taxonomy" id="169975"/>
    <lineage>
        <taxon>Bacteria</taxon>
        <taxon>Pseudomonadati</taxon>
        <taxon>Pseudomonadota</taxon>
        <taxon>Alphaproteobacteria</taxon>
        <taxon>Acetobacterales</taxon>
        <taxon>Acetobacteraceae</taxon>
        <taxon>environmental samples</taxon>
    </lineage>
</organism>
<reference evidence="2" key="1">
    <citation type="submission" date="2020-02" db="EMBL/GenBank/DDBJ databases">
        <authorList>
            <person name="Meier V. D."/>
        </authorList>
    </citation>
    <scope>NUCLEOTIDE SEQUENCE</scope>
    <source>
        <strain evidence="2">AVDCRST_MAG08</strain>
    </source>
</reference>